<dbReference type="InterPro" id="IPR010697">
    <property type="entry name" value="YspA"/>
</dbReference>
<dbReference type="PANTHER" id="PTHR38440">
    <property type="entry name" value="UPF0398 PROTEIN YPSA"/>
    <property type="match status" value="1"/>
</dbReference>
<organism evidence="1 2">
    <name type="scientific">Ruminococcus flavefaciens</name>
    <dbReference type="NCBI Taxonomy" id="1265"/>
    <lineage>
        <taxon>Bacteria</taxon>
        <taxon>Bacillati</taxon>
        <taxon>Bacillota</taxon>
        <taxon>Clostridia</taxon>
        <taxon>Eubacteriales</taxon>
        <taxon>Oscillospiraceae</taxon>
        <taxon>Ruminococcus</taxon>
    </lineage>
</organism>
<name>A0A1K1PBN5_RUMFL</name>
<dbReference type="Gene3D" id="3.40.50.450">
    <property type="match status" value="1"/>
</dbReference>
<dbReference type="SUPFAM" id="SSF102405">
    <property type="entry name" value="MCP/YpsA-like"/>
    <property type="match status" value="1"/>
</dbReference>
<dbReference type="Proteomes" id="UP000183461">
    <property type="component" value="Unassembled WGS sequence"/>
</dbReference>
<protein>
    <submittedName>
        <fullName evidence="1">Uncharacterized SPBc2 prophage-derived protein YoqJ</fullName>
    </submittedName>
</protein>
<evidence type="ECO:0000313" key="2">
    <source>
        <dbReference type="Proteomes" id="UP000183461"/>
    </source>
</evidence>
<dbReference type="RefSeq" id="WP_072300834.1">
    <property type="nucleotide sequence ID" value="NZ_FPIP01000008.1"/>
</dbReference>
<dbReference type="EMBL" id="FPIP01000008">
    <property type="protein sequence ID" value="SFW44991.1"/>
    <property type="molecule type" value="Genomic_DNA"/>
</dbReference>
<evidence type="ECO:0000313" key="1">
    <source>
        <dbReference type="EMBL" id="SFW44991.1"/>
    </source>
</evidence>
<sequence length="158" mass="18638">MTCSIISTGEELNLVCKNEFESPYPEIKAKLREKIWELYCKGYDRFWVNCEYGVPLWCAEIIVALQMYNDIELNIAMPYEEQSTNWVEEHRERFFALHTASDRVDIISNYYTDDCYDRANEYMINNSALLLVVGKNHIGMHYLKYAADLGVNVEFYEI</sequence>
<proteinExistence type="predicted"/>
<dbReference type="AlphaFoldDB" id="A0A1K1PBN5"/>
<dbReference type="Pfam" id="PF06908">
    <property type="entry name" value="YpsA"/>
    <property type="match status" value="1"/>
</dbReference>
<dbReference type="PANTHER" id="PTHR38440:SF1">
    <property type="entry name" value="UPF0398 PROTEIN SPR0331"/>
    <property type="match status" value="1"/>
</dbReference>
<reference evidence="1 2" key="1">
    <citation type="submission" date="2016-11" db="EMBL/GenBank/DDBJ databases">
        <authorList>
            <person name="Jaros S."/>
            <person name="Januszkiewicz K."/>
            <person name="Wedrychowicz H."/>
        </authorList>
    </citation>
    <scope>NUCLEOTIDE SEQUENCE [LARGE SCALE GENOMIC DNA]</scope>
    <source>
        <strain evidence="1 2">YL228</strain>
    </source>
</reference>
<gene>
    <name evidence="1" type="ORF">SAMN02910280_2617</name>
</gene>
<accession>A0A1K1PBN5</accession>